<sequence>MRWDNEGREACWLSLVVDYKDGFVMHDTLSSLVERALTGNPRPLEFYLRENSRLPGPRANLELANDVSTLLAAAIARYPESVRSLLHYFVNGDRKWMSGNTPSEFVILCGIIAAGACAASESTWQEEMLELLDHYACSPYWRIREGVAIAFQHMLPANVPRMLKHLRTLALCGDYLQQRAAIATLAEPHILVSPQLISAALDLQRMVLSRAREVPLPERKQENFRTLRRTLAYTLSVATAASPDEGFALMRECAAWNDSDINWILRENLKKKRLARFAYDTQLINRLLATPYPGGSGDAGMHYNR</sequence>
<dbReference type="AlphaFoldDB" id="A0A8J3MQW1"/>
<evidence type="ECO:0000313" key="1">
    <source>
        <dbReference type="EMBL" id="GHO43033.1"/>
    </source>
</evidence>
<keyword evidence="2" id="KW-1185">Reference proteome</keyword>
<evidence type="ECO:0000313" key="2">
    <source>
        <dbReference type="Proteomes" id="UP000612362"/>
    </source>
</evidence>
<name>A0A8J3MQW1_9CHLR</name>
<accession>A0A8J3MQW1</accession>
<dbReference type="EMBL" id="BNJF01000001">
    <property type="protein sequence ID" value="GHO43033.1"/>
    <property type="molecule type" value="Genomic_DNA"/>
</dbReference>
<reference evidence="1" key="1">
    <citation type="submission" date="2020-10" db="EMBL/GenBank/DDBJ databases">
        <title>Taxonomic study of unclassified bacteria belonging to the class Ktedonobacteria.</title>
        <authorList>
            <person name="Yabe S."/>
            <person name="Wang C.M."/>
            <person name="Zheng Y."/>
            <person name="Sakai Y."/>
            <person name="Cavaletti L."/>
            <person name="Monciardini P."/>
            <person name="Donadio S."/>
        </authorList>
    </citation>
    <scope>NUCLEOTIDE SEQUENCE</scope>
    <source>
        <strain evidence="1">SOSP1-1</strain>
    </source>
</reference>
<dbReference type="Proteomes" id="UP000612362">
    <property type="component" value="Unassembled WGS sequence"/>
</dbReference>
<organism evidence="1 2">
    <name type="scientific">Ktedonospora formicarum</name>
    <dbReference type="NCBI Taxonomy" id="2778364"/>
    <lineage>
        <taxon>Bacteria</taxon>
        <taxon>Bacillati</taxon>
        <taxon>Chloroflexota</taxon>
        <taxon>Ktedonobacteria</taxon>
        <taxon>Ktedonobacterales</taxon>
        <taxon>Ktedonobacteraceae</taxon>
        <taxon>Ktedonospora</taxon>
    </lineage>
</organism>
<proteinExistence type="predicted"/>
<gene>
    <name evidence="1" type="ORF">KSX_11960</name>
</gene>
<protein>
    <submittedName>
        <fullName evidence="1">Uncharacterized protein</fullName>
    </submittedName>
</protein>
<comment type="caution">
    <text evidence="1">The sequence shown here is derived from an EMBL/GenBank/DDBJ whole genome shotgun (WGS) entry which is preliminary data.</text>
</comment>